<dbReference type="KEGG" id="ker:91106606"/>
<dbReference type="Proteomes" id="UP001358614">
    <property type="component" value="Chromosome 2"/>
</dbReference>
<keyword evidence="2" id="KW-1185">Reference proteome</keyword>
<reference evidence="1 2" key="1">
    <citation type="submission" date="2024-01" db="EMBL/GenBank/DDBJ databases">
        <title>Comparative genomics of Cryptococcus and Kwoniella reveals pathogenesis evolution and contrasting modes of karyotype evolution via chromosome fusion or intercentromeric recombination.</title>
        <authorList>
            <person name="Coelho M.A."/>
            <person name="David-Palma M."/>
            <person name="Shea T."/>
            <person name="Bowers K."/>
            <person name="McGinley-Smith S."/>
            <person name="Mohammad A.W."/>
            <person name="Gnirke A."/>
            <person name="Yurkov A.M."/>
            <person name="Nowrousian M."/>
            <person name="Sun S."/>
            <person name="Cuomo C.A."/>
            <person name="Heitman J."/>
        </authorList>
    </citation>
    <scope>NUCLEOTIDE SEQUENCE [LARGE SCALE GENOMIC DNA]</scope>
    <source>
        <strain evidence="1 2">PYCC6329</strain>
    </source>
</reference>
<gene>
    <name evidence="1" type="ORF">V865_007805</name>
</gene>
<organism evidence="1 2">
    <name type="scientific">Kwoniella europaea PYCC6329</name>
    <dbReference type="NCBI Taxonomy" id="1423913"/>
    <lineage>
        <taxon>Eukaryota</taxon>
        <taxon>Fungi</taxon>
        <taxon>Dikarya</taxon>
        <taxon>Basidiomycota</taxon>
        <taxon>Agaricomycotina</taxon>
        <taxon>Tremellomycetes</taxon>
        <taxon>Tremellales</taxon>
        <taxon>Cryptococcaceae</taxon>
        <taxon>Kwoniella</taxon>
    </lineage>
</organism>
<dbReference type="EMBL" id="CP144090">
    <property type="protein sequence ID" value="WWD09677.1"/>
    <property type="molecule type" value="Genomic_DNA"/>
</dbReference>
<dbReference type="GeneID" id="91106606"/>
<accession>A0AAX4KTC9</accession>
<dbReference type="AlphaFoldDB" id="A0AAX4KTC9"/>
<evidence type="ECO:0000313" key="2">
    <source>
        <dbReference type="Proteomes" id="UP001358614"/>
    </source>
</evidence>
<sequence length="77" mass="8563">MASEPSKISATELTEASSFPDTISAAVQEALDAIERFKCESERFQGSINGARSHLSTSELEKYATELRKVERKSYFT</sequence>
<proteinExistence type="predicted"/>
<protein>
    <submittedName>
        <fullName evidence="1">Uncharacterized protein</fullName>
    </submittedName>
</protein>
<dbReference type="RefSeq" id="XP_066087644.1">
    <property type="nucleotide sequence ID" value="XM_066231547.1"/>
</dbReference>
<name>A0AAX4KTC9_9TREE</name>
<evidence type="ECO:0000313" key="1">
    <source>
        <dbReference type="EMBL" id="WWD09677.1"/>
    </source>
</evidence>